<keyword evidence="3" id="KW-1185">Reference proteome</keyword>
<dbReference type="Proteomes" id="UP000325081">
    <property type="component" value="Unassembled WGS sequence"/>
</dbReference>
<dbReference type="AlphaFoldDB" id="A0A5A7P269"/>
<dbReference type="PANTHER" id="PTHR34710">
    <property type="entry name" value="OS03G0834100 PROTEIN"/>
    <property type="match status" value="1"/>
</dbReference>
<feature type="domain" description="DUF3615" evidence="1">
    <location>
        <begin position="95"/>
        <end position="197"/>
    </location>
</feature>
<comment type="caution">
    <text evidence="2">The sequence shown here is derived from an EMBL/GenBank/DDBJ whole genome shotgun (WGS) entry which is preliminary data.</text>
</comment>
<name>A0A5A7P269_STRAF</name>
<feature type="domain" description="DUF3615" evidence="1">
    <location>
        <begin position="244"/>
        <end position="351"/>
    </location>
</feature>
<dbReference type="OrthoDB" id="919440at2759"/>
<dbReference type="EMBL" id="BKCP01001114">
    <property type="protein sequence ID" value="GER26697.1"/>
    <property type="molecule type" value="Genomic_DNA"/>
</dbReference>
<accession>A0A5A7P269</accession>
<evidence type="ECO:0000259" key="1">
    <source>
        <dbReference type="Pfam" id="PF12274"/>
    </source>
</evidence>
<gene>
    <name evidence="2" type="ORF">STAS_02358</name>
</gene>
<keyword evidence="2" id="KW-0413">Isomerase</keyword>
<organism evidence="2 3">
    <name type="scientific">Striga asiatica</name>
    <name type="common">Asiatic witchweed</name>
    <name type="synonym">Buchnera asiatica</name>
    <dbReference type="NCBI Taxonomy" id="4170"/>
    <lineage>
        <taxon>Eukaryota</taxon>
        <taxon>Viridiplantae</taxon>
        <taxon>Streptophyta</taxon>
        <taxon>Embryophyta</taxon>
        <taxon>Tracheophyta</taxon>
        <taxon>Spermatophyta</taxon>
        <taxon>Magnoliopsida</taxon>
        <taxon>eudicotyledons</taxon>
        <taxon>Gunneridae</taxon>
        <taxon>Pentapetalae</taxon>
        <taxon>asterids</taxon>
        <taxon>lamiids</taxon>
        <taxon>Lamiales</taxon>
        <taxon>Orobanchaceae</taxon>
        <taxon>Buchnereae</taxon>
        <taxon>Striga</taxon>
    </lineage>
</organism>
<dbReference type="GO" id="GO:0016853">
    <property type="term" value="F:isomerase activity"/>
    <property type="evidence" value="ECO:0007669"/>
    <property type="project" value="UniProtKB-KW"/>
</dbReference>
<evidence type="ECO:0000313" key="2">
    <source>
        <dbReference type="EMBL" id="GER26697.1"/>
    </source>
</evidence>
<evidence type="ECO:0000313" key="3">
    <source>
        <dbReference type="Proteomes" id="UP000325081"/>
    </source>
</evidence>
<sequence>MSAAINTLQHILQVWFSPFLQLLVPFSGESYRTRSRANINRIEFFCCFLFPFPLIPSQPCGINRPIQYTLKPTAYDIGNANLPVRHRIEEWEEGAELALRDYNKKHGTDLELVRVLEGNVWATWTLGVGVDFTLIRGLWKHSNFVARWKKVGSSNKKHKKPLVFFAESYHDNREFKHTKLSLVEPSYYSGGKIVEGSNINHGYGCTCASCIWCPRPGFRAGFYPVKKACESIILSEQDATEFAEFAIQDYNEKHGINLKLERALECNRFECSGLLMDFTKKKTAWVHMNLVASVGPKKNLHLLFAEFYLSDVADDKYVLATLAPVDTSWEYCVSKRDGLWCRFCPDDIRHPMKGRFCLLEEDEPLRLD</sequence>
<dbReference type="InterPro" id="IPR022059">
    <property type="entry name" value="DUF3615"/>
</dbReference>
<proteinExistence type="predicted"/>
<dbReference type="Pfam" id="PF12274">
    <property type="entry name" value="DUF3615"/>
    <property type="match status" value="2"/>
</dbReference>
<protein>
    <submittedName>
        <fullName evidence="2">3-beta hydroxysteroid dehydrogenase/isomerasefamily protein</fullName>
    </submittedName>
</protein>
<reference evidence="3" key="1">
    <citation type="journal article" date="2019" name="Curr. Biol.">
        <title>Genome Sequence of Striga asiatica Provides Insight into the Evolution of Plant Parasitism.</title>
        <authorList>
            <person name="Yoshida S."/>
            <person name="Kim S."/>
            <person name="Wafula E.K."/>
            <person name="Tanskanen J."/>
            <person name="Kim Y.M."/>
            <person name="Honaas L."/>
            <person name="Yang Z."/>
            <person name="Spallek T."/>
            <person name="Conn C.E."/>
            <person name="Ichihashi Y."/>
            <person name="Cheong K."/>
            <person name="Cui S."/>
            <person name="Der J.P."/>
            <person name="Gundlach H."/>
            <person name="Jiao Y."/>
            <person name="Hori C."/>
            <person name="Ishida J.K."/>
            <person name="Kasahara H."/>
            <person name="Kiba T."/>
            <person name="Kim M.S."/>
            <person name="Koo N."/>
            <person name="Laohavisit A."/>
            <person name="Lee Y.H."/>
            <person name="Lumba S."/>
            <person name="McCourt P."/>
            <person name="Mortimer J.C."/>
            <person name="Mutuku J.M."/>
            <person name="Nomura T."/>
            <person name="Sasaki-Sekimoto Y."/>
            <person name="Seto Y."/>
            <person name="Wang Y."/>
            <person name="Wakatake T."/>
            <person name="Sakakibara H."/>
            <person name="Demura T."/>
            <person name="Yamaguchi S."/>
            <person name="Yoneyama K."/>
            <person name="Manabe R.I."/>
            <person name="Nelson D.C."/>
            <person name="Schulman A.H."/>
            <person name="Timko M.P."/>
            <person name="dePamphilis C.W."/>
            <person name="Choi D."/>
            <person name="Shirasu K."/>
        </authorList>
    </citation>
    <scope>NUCLEOTIDE SEQUENCE [LARGE SCALE GENOMIC DNA]</scope>
    <source>
        <strain evidence="3">cv. UVA1</strain>
    </source>
</reference>
<dbReference type="PANTHER" id="PTHR34710:SF20">
    <property type="entry name" value="OS10G0550200 PROTEIN"/>
    <property type="match status" value="1"/>
</dbReference>